<evidence type="ECO:0000313" key="18">
    <source>
        <dbReference type="Proteomes" id="UP000290572"/>
    </source>
</evidence>
<name>A0A498LJT5_LABRO</name>
<evidence type="ECO:0000256" key="7">
    <source>
        <dbReference type="ARBA" id="ARBA00022737"/>
    </source>
</evidence>
<dbReference type="PROSITE" id="PS50853">
    <property type="entry name" value="FN3"/>
    <property type="match status" value="2"/>
</dbReference>
<dbReference type="AlphaFoldDB" id="A0A498LJT5"/>
<keyword evidence="9 14" id="KW-1133">Transmembrane helix</keyword>
<evidence type="ECO:0000256" key="1">
    <source>
        <dbReference type="ARBA" id="ARBA00004479"/>
    </source>
</evidence>
<dbReference type="GO" id="GO:0004896">
    <property type="term" value="F:cytokine receptor activity"/>
    <property type="evidence" value="ECO:0007669"/>
    <property type="project" value="InterPro"/>
</dbReference>
<evidence type="ECO:0000259" key="16">
    <source>
        <dbReference type="PROSITE" id="PS50853"/>
    </source>
</evidence>
<comment type="function">
    <text evidence="14">This is a receptor for the anterior pituitary hormone prolactin.</text>
</comment>
<feature type="compositionally biased region" description="Basic and acidic residues" evidence="15">
    <location>
        <begin position="396"/>
        <end position="414"/>
    </location>
</feature>
<feature type="region of interest" description="Disordered" evidence="15">
    <location>
        <begin position="432"/>
        <end position="493"/>
    </location>
</feature>
<dbReference type="InterPro" id="IPR015152">
    <property type="entry name" value="Growth/epo_recpt_lig-bind"/>
</dbReference>
<keyword evidence="18" id="KW-1185">Reference proteome</keyword>
<evidence type="ECO:0000256" key="11">
    <source>
        <dbReference type="ARBA" id="ARBA00023157"/>
    </source>
</evidence>
<feature type="compositionally biased region" description="Low complexity" evidence="15">
    <location>
        <begin position="448"/>
        <end position="469"/>
    </location>
</feature>
<dbReference type="InterPro" id="IPR003961">
    <property type="entry name" value="FN3_dom"/>
</dbReference>
<dbReference type="Proteomes" id="UP000290572">
    <property type="component" value="Unassembled WGS sequence"/>
</dbReference>
<dbReference type="Gene3D" id="2.60.40.10">
    <property type="entry name" value="Immunoglobulins"/>
    <property type="match status" value="3"/>
</dbReference>
<comment type="similarity">
    <text evidence="2 14">Belongs to the type I cytokine receptor family. Type 1 subfamily.</text>
</comment>
<dbReference type="PANTHER" id="PTHR23036">
    <property type="entry name" value="CYTOKINE RECEPTOR"/>
    <property type="match status" value="1"/>
</dbReference>
<evidence type="ECO:0000313" key="17">
    <source>
        <dbReference type="EMBL" id="RXN08618.1"/>
    </source>
</evidence>
<keyword evidence="6 14" id="KW-0732">Signal</keyword>
<evidence type="ECO:0000256" key="14">
    <source>
        <dbReference type="RuleBase" id="RU365035"/>
    </source>
</evidence>
<evidence type="ECO:0000256" key="5">
    <source>
        <dbReference type="ARBA" id="ARBA00022723"/>
    </source>
</evidence>
<feature type="signal peptide" evidence="14">
    <location>
        <begin position="1"/>
        <end position="22"/>
    </location>
</feature>
<keyword evidence="10 14" id="KW-0472">Membrane</keyword>
<proteinExistence type="inferred from homology"/>
<comment type="caution">
    <text evidence="17">The sequence shown here is derived from an EMBL/GenBank/DDBJ whole genome shotgun (WGS) entry which is preliminary data.</text>
</comment>
<evidence type="ECO:0000256" key="4">
    <source>
        <dbReference type="ARBA" id="ARBA00022692"/>
    </source>
</evidence>
<dbReference type="EMBL" id="QBIY01013304">
    <property type="protein sequence ID" value="RXN08618.1"/>
    <property type="molecule type" value="Genomic_DNA"/>
</dbReference>
<comment type="subcellular location">
    <subcellularLocation>
        <location evidence="1 14">Membrane</location>
        <topology evidence="1 14">Single-pass type I membrane protein</topology>
    </subcellularLocation>
</comment>
<feature type="chain" id="PRO_5019612730" description="Prolactin receptor" evidence="14">
    <location>
        <begin position="23"/>
        <end position="678"/>
    </location>
</feature>
<evidence type="ECO:0000256" key="13">
    <source>
        <dbReference type="ARBA" id="ARBA00023180"/>
    </source>
</evidence>
<dbReference type="GO" id="GO:0043235">
    <property type="term" value="C:receptor complex"/>
    <property type="evidence" value="ECO:0007669"/>
    <property type="project" value="TreeGrafter"/>
</dbReference>
<keyword evidence="7" id="KW-0677">Repeat</keyword>
<dbReference type="GO" id="GO:0009897">
    <property type="term" value="C:external side of plasma membrane"/>
    <property type="evidence" value="ECO:0007669"/>
    <property type="project" value="TreeGrafter"/>
</dbReference>
<dbReference type="InterPro" id="IPR050379">
    <property type="entry name" value="Type-I_Cytokine_Rcpt"/>
</dbReference>
<dbReference type="InterPro" id="IPR013783">
    <property type="entry name" value="Ig-like_fold"/>
</dbReference>
<keyword evidence="8 14" id="KW-0862">Zinc</keyword>
<keyword evidence="5 14" id="KW-0479">Metal-binding</keyword>
<evidence type="ECO:0000256" key="12">
    <source>
        <dbReference type="ARBA" id="ARBA00023170"/>
    </source>
</evidence>
<evidence type="ECO:0000256" key="2">
    <source>
        <dbReference type="ARBA" id="ARBA00007885"/>
    </source>
</evidence>
<keyword evidence="11 14" id="KW-1015">Disulfide bond</keyword>
<keyword evidence="13" id="KW-0325">Glycoprotein</keyword>
<evidence type="ECO:0000256" key="8">
    <source>
        <dbReference type="ARBA" id="ARBA00022833"/>
    </source>
</evidence>
<feature type="domain" description="Fibronectin type-III" evidence="16">
    <location>
        <begin position="25"/>
        <end position="126"/>
    </location>
</feature>
<evidence type="ECO:0000256" key="6">
    <source>
        <dbReference type="ARBA" id="ARBA00022729"/>
    </source>
</evidence>
<reference evidence="17 18" key="1">
    <citation type="submission" date="2018-03" db="EMBL/GenBank/DDBJ databases">
        <title>Draft genome sequence of Rohu Carp (Labeo rohita).</title>
        <authorList>
            <person name="Das P."/>
            <person name="Kushwaha B."/>
            <person name="Joshi C.G."/>
            <person name="Kumar D."/>
            <person name="Nagpure N.S."/>
            <person name="Sahoo L."/>
            <person name="Das S.P."/>
            <person name="Bit A."/>
            <person name="Patnaik S."/>
            <person name="Meher P.K."/>
            <person name="Jayasankar P."/>
            <person name="Koringa P.G."/>
            <person name="Patel N.V."/>
            <person name="Hinsu A.T."/>
            <person name="Kumar R."/>
            <person name="Pandey M."/>
            <person name="Agarwal S."/>
            <person name="Srivastava S."/>
            <person name="Singh M."/>
            <person name="Iquebal M.A."/>
            <person name="Jaiswal S."/>
            <person name="Angadi U.B."/>
            <person name="Kumar N."/>
            <person name="Raza M."/>
            <person name="Shah T.M."/>
            <person name="Rai A."/>
            <person name="Jena J.K."/>
        </authorList>
    </citation>
    <scope>NUCLEOTIDE SEQUENCE [LARGE SCALE GENOMIC DNA]</scope>
    <source>
        <strain evidence="17">DASCIFA01</strain>
        <tissue evidence="17">Testis</tissue>
    </source>
</reference>
<dbReference type="PANTHER" id="PTHR23036:SF86">
    <property type="entry name" value="PROLACTIN RECEPTOR"/>
    <property type="match status" value="1"/>
</dbReference>
<keyword evidence="12 14" id="KW-0675">Receptor</keyword>
<sequence length="678" mass="76389">MRNSGAVLVLTFIAKLISQAAGVSPPGKPRLTSCRSPEKETFTCWWEPGDDGGLPTTYALYYRLENSETVYECPDYRTAGENSCFFNKNDTSLWVNYNITVVATNALGKNTSDPVEVDVVYIVCKYKSVLSISFIFSSETVYECPDYRTAGENSCFFNKNDTSLWVNYNITVVATNALGKNTSDPVEVDVVYIVQPNTPENVTAVVVNGDQGPYVRVSWEKPRTADTRSGWITLLYQLRVKQEEDTEWEEYDAGMQKYYIVFSLHSDKTYMVQVRCRPDHGFWSEWTQTTYVKMPNYIPRERSLWIMITIFSVFIVLILTWTLNVKRNSVKLCLLPPVPGPKIKGFDKQLLKSGKSEEVFNSLVIQGFPPTTDYVDLMVEYLEVYDNEEQELVLDGKDLSEDCMKSKSPSDSDSGRGSCDSRTLLLEKCMEGREGSTSDQHQYSQHGETSWASTESSESQGPEPGSPDSTDGRVKTWPVVFSSPQPQPHHHYQNGVVKPAYHSVPEILSHLSPLATPSNYHQLSPQQEGRFSKPACRHSQSYNQFNLDSVHTPVPGVSQSHSLEYVEVQTVDLQNMLLLRPLSDPNREPEGSDYAGEDYSKVKNVTSNNILLLQRETSHQCVDNYRQDLDSQADQCTTQQPPHPCKPAVHQSNSGMPLEGMRVMGNGYVDSTVLMPTY</sequence>
<feature type="region of interest" description="Disordered" evidence="15">
    <location>
        <begin position="396"/>
        <end position="419"/>
    </location>
</feature>
<evidence type="ECO:0000256" key="10">
    <source>
        <dbReference type="ARBA" id="ARBA00023136"/>
    </source>
</evidence>
<feature type="compositionally biased region" description="Polar residues" evidence="15">
    <location>
        <begin position="437"/>
        <end position="447"/>
    </location>
</feature>
<evidence type="ECO:0000256" key="15">
    <source>
        <dbReference type="SAM" id="MobiDB-lite"/>
    </source>
</evidence>
<accession>A0A498LJT5</accession>
<dbReference type="SUPFAM" id="SSF49265">
    <property type="entry name" value="Fibronectin type III"/>
    <property type="match status" value="3"/>
</dbReference>
<dbReference type="PROSITE" id="PS01352">
    <property type="entry name" value="HEMATOPO_REC_L_F1"/>
    <property type="match status" value="1"/>
</dbReference>
<keyword evidence="4 14" id="KW-0812">Transmembrane</keyword>
<dbReference type="FunFam" id="2.60.40.10:FF:000287">
    <property type="entry name" value="Prolactin receptor"/>
    <property type="match status" value="1"/>
</dbReference>
<dbReference type="InterPro" id="IPR036116">
    <property type="entry name" value="FN3_sf"/>
</dbReference>
<dbReference type="FunFam" id="2.60.40.10:FF:000358">
    <property type="entry name" value="Prolactin receptor"/>
    <property type="match status" value="1"/>
</dbReference>
<dbReference type="STRING" id="84645.A0A498LJT5"/>
<comment type="domain">
    <text evidence="14">The WSXWS motif appears to be necessary for proper protein folding and thereby efficient intracellular transport and cell-surface receptor binding.</text>
</comment>
<dbReference type="CDD" id="cd00063">
    <property type="entry name" value="FN3"/>
    <property type="match status" value="2"/>
</dbReference>
<organism evidence="17 18">
    <name type="scientific">Labeo rohita</name>
    <name type="common">Indian major carp</name>
    <name type="synonym">Cyprinus rohita</name>
    <dbReference type="NCBI Taxonomy" id="84645"/>
    <lineage>
        <taxon>Eukaryota</taxon>
        <taxon>Metazoa</taxon>
        <taxon>Chordata</taxon>
        <taxon>Craniata</taxon>
        <taxon>Vertebrata</taxon>
        <taxon>Euteleostomi</taxon>
        <taxon>Actinopterygii</taxon>
        <taxon>Neopterygii</taxon>
        <taxon>Teleostei</taxon>
        <taxon>Ostariophysi</taxon>
        <taxon>Cypriniformes</taxon>
        <taxon>Cyprinidae</taxon>
        <taxon>Labeoninae</taxon>
        <taxon>Labeonini</taxon>
        <taxon>Labeo</taxon>
    </lineage>
</organism>
<feature type="domain" description="Fibronectin type-III" evidence="16">
    <location>
        <begin position="198"/>
        <end position="297"/>
    </location>
</feature>
<protein>
    <recommendedName>
        <fullName evidence="3 14">Prolactin receptor</fullName>
        <shortName evidence="14">PRL-R</shortName>
    </recommendedName>
</protein>
<dbReference type="SMART" id="SM00060">
    <property type="entry name" value="FN3"/>
    <property type="match status" value="2"/>
</dbReference>
<dbReference type="GO" id="GO:0046872">
    <property type="term" value="F:metal ion binding"/>
    <property type="evidence" value="ECO:0007669"/>
    <property type="project" value="UniProtKB-KW"/>
</dbReference>
<feature type="transmembrane region" description="Helical" evidence="14">
    <location>
        <begin position="304"/>
        <end position="323"/>
    </location>
</feature>
<dbReference type="InterPro" id="IPR003528">
    <property type="entry name" value="Long_hematopoietin_rcpt_CS"/>
</dbReference>
<gene>
    <name evidence="14" type="primary">PRLR</name>
    <name evidence="17" type="ORF">ROHU_031738</name>
</gene>
<dbReference type="Pfam" id="PF09067">
    <property type="entry name" value="EpoR_lig-bind"/>
    <property type="match status" value="2"/>
</dbReference>
<evidence type="ECO:0000256" key="3">
    <source>
        <dbReference type="ARBA" id="ARBA00019818"/>
    </source>
</evidence>
<dbReference type="GO" id="GO:0019955">
    <property type="term" value="F:cytokine binding"/>
    <property type="evidence" value="ECO:0007669"/>
    <property type="project" value="TreeGrafter"/>
</dbReference>
<comment type="domain">
    <text evidence="14">The box 1 motif is required for JAK interaction and/or activation.</text>
</comment>
<evidence type="ECO:0000256" key="9">
    <source>
        <dbReference type="ARBA" id="ARBA00022989"/>
    </source>
</evidence>